<evidence type="ECO:0000256" key="3">
    <source>
        <dbReference type="ARBA" id="ARBA00022598"/>
    </source>
</evidence>
<dbReference type="UniPathway" id="UPA00028">
    <property type="reaction ID" value="UER00005"/>
</dbReference>
<keyword evidence="8" id="KW-0963">Cytoplasm</keyword>
<comment type="function">
    <text evidence="8">Catalyzes the condensation of pantoate with beta-alanine in an ATP-dependent reaction via a pantoyl-adenylate intermediate.</text>
</comment>
<dbReference type="EC" id="6.3.2.1" evidence="8"/>
<dbReference type="Gene3D" id="3.40.50.620">
    <property type="entry name" value="HUPs"/>
    <property type="match status" value="1"/>
</dbReference>
<comment type="miscellaneous">
    <text evidence="8">The reaction proceeds by a bi uni uni bi ping pong mechanism.</text>
</comment>
<dbReference type="Pfam" id="PF02569">
    <property type="entry name" value="Pantoate_ligase"/>
    <property type="match status" value="1"/>
</dbReference>
<dbReference type="SUPFAM" id="SSF52374">
    <property type="entry name" value="Nucleotidylyl transferase"/>
    <property type="match status" value="1"/>
</dbReference>
<dbReference type="CDD" id="cd00560">
    <property type="entry name" value="PanC"/>
    <property type="match status" value="1"/>
</dbReference>
<dbReference type="AlphaFoldDB" id="A0A6C2YLL0"/>
<dbReference type="FunFam" id="3.40.50.620:FF:000013">
    <property type="entry name" value="Pantothenate synthetase"/>
    <property type="match status" value="1"/>
</dbReference>
<dbReference type="Proteomes" id="UP000464378">
    <property type="component" value="Chromosome"/>
</dbReference>
<name>A0A6C2YLL0_9BACT</name>
<dbReference type="NCBIfam" id="TIGR00018">
    <property type="entry name" value="panC"/>
    <property type="match status" value="1"/>
</dbReference>
<dbReference type="InterPro" id="IPR042176">
    <property type="entry name" value="Pantoate_ligase_C"/>
</dbReference>
<comment type="similarity">
    <text evidence="2 8">Belongs to the pantothenate synthetase family.</text>
</comment>
<dbReference type="Gene3D" id="3.30.1300.10">
    <property type="entry name" value="Pantoate-beta-alanine ligase, C-terminal domain"/>
    <property type="match status" value="1"/>
</dbReference>
<dbReference type="GO" id="GO:0005524">
    <property type="term" value="F:ATP binding"/>
    <property type="evidence" value="ECO:0007669"/>
    <property type="project" value="UniProtKB-KW"/>
</dbReference>
<evidence type="ECO:0000256" key="5">
    <source>
        <dbReference type="ARBA" id="ARBA00022741"/>
    </source>
</evidence>
<reference evidence="9" key="1">
    <citation type="submission" date="2019-04" db="EMBL/GenBank/DDBJ databases">
        <authorList>
            <consortium name="Science for Life Laboratories"/>
        </authorList>
    </citation>
    <scope>NUCLEOTIDE SEQUENCE</scope>
    <source>
        <strain evidence="9">MBLW1</strain>
    </source>
</reference>
<keyword evidence="4 8" id="KW-0566">Pantothenate biosynthesis</keyword>
<protein>
    <recommendedName>
        <fullName evidence="8">Pantothenate synthetase</fullName>
        <shortName evidence="8">PS</shortName>
        <ecNumber evidence="8">6.3.2.1</ecNumber>
    </recommendedName>
    <alternativeName>
        <fullName evidence="8">Pantoate--beta-alanine ligase</fullName>
    </alternativeName>
    <alternativeName>
        <fullName evidence="8">Pantoate-activating enzyme</fullName>
    </alternativeName>
</protein>
<dbReference type="PANTHER" id="PTHR21299">
    <property type="entry name" value="CYTIDYLATE KINASE/PANTOATE-BETA-ALANINE LIGASE"/>
    <property type="match status" value="1"/>
</dbReference>
<dbReference type="InterPro" id="IPR014729">
    <property type="entry name" value="Rossmann-like_a/b/a_fold"/>
</dbReference>
<dbReference type="GO" id="GO:0015940">
    <property type="term" value="P:pantothenate biosynthetic process"/>
    <property type="evidence" value="ECO:0007669"/>
    <property type="project" value="UniProtKB-UniRule"/>
</dbReference>
<feature type="binding site" evidence="8">
    <location>
        <begin position="157"/>
        <end position="160"/>
    </location>
    <ligand>
        <name>ATP</name>
        <dbReference type="ChEBI" id="CHEBI:30616"/>
    </ligand>
</feature>
<evidence type="ECO:0000256" key="2">
    <source>
        <dbReference type="ARBA" id="ARBA00009256"/>
    </source>
</evidence>
<evidence type="ECO:0000313" key="9">
    <source>
        <dbReference type="EMBL" id="VIP02458.1"/>
    </source>
</evidence>
<dbReference type="InParanoid" id="A0A6C2YLL0"/>
<dbReference type="HAMAP" id="MF_00158">
    <property type="entry name" value="PanC"/>
    <property type="match status" value="1"/>
</dbReference>
<keyword evidence="5 8" id="KW-0547">Nucleotide-binding</keyword>
<comment type="subcellular location">
    <subcellularLocation>
        <location evidence="8">Cytoplasm</location>
    </subcellularLocation>
</comment>
<feature type="binding site" evidence="8">
    <location>
        <position position="186"/>
    </location>
    <ligand>
        <name>ATP</name>
        <dbReference type="ChEBI" id="CHEBI:30616"/>
    </ligand>
</feature>
<evidence type="ECO:0000256" key="8">
    <source>
        <dbReference type="HAMAP-Rule" id="MF_00158"/>
    </source>
</evidence>
<dbReference type="NCBIfam" id="TIGR00125">
    <property type="entry name" value="cyt_tran_rel"/>
    <property type="match status" value="1"/>
</dbReference>
<dbReference type="InterPro" id="IPR004821">
    <property type="entry name" value="Cyt_trans-like"/>
</dbReference>
<keyword evidence="6 8" id="KW-0067">ATP-binding</keyword>
<dbReference type="GO" id="GO:0004592">
    <property type="term" value="F:pantoate-beta-alanine ligase activity"/>
    <property type="evidence" value="ECO:0007669"/>
    <property type="project" value="UniProtKB-UniRule"/>
</dbReference>
<feature type="active site" description="Proton donor" evidence="8">
    <location>
        <position position="47"/>
    </location>
</feature>
<proteinExistence type="inferred from homology"/>
<dbReference type="EMBL" id="LR586016">
    <property type="protein sequence ID" value="VIP02458.1"/>
    <property type="molecule type" value="Genomic_DNA"/>
</dbReference>
<dbReference type="PANTHER" id="PTHR21299:SF1">
    <property type="entry name" value="PANTOATE--BETA-ALANINE LIGASE"/>
    <property type="match status" value="1"/>
</dbReference>
<evidence type="ECO:0000313" key="10">
    <source>
        <dbReference type="Proteomes" id="UP000464378"/>
    </source>
</evidence>
<keyword evidence="10" id="KW-1185">Reference proteome</keyword>
<evidence type="ECO:0000256" key="7">
    <source>
        <dbReference type="ARBA" id="ARBA00048258"/>
    </source>
</evidence>
<feature type="binding site" evidence="8">
    <location>
        <begin position="40"/>
        <end position="47"/>
    </location>
    <ligand>
        <name>ATP</name>
        <dbReference type="ChEBI" id="CHEBI:30616"/>
    </ligand>
</feature>
<evidence type="ECO:0000256" key="6">
    <source>
        <dbReference type="ARBA" id="ARBA00022840"/>
    </source>
</evidence>
<keyword evidence="3 8" id="KW-0436">Ligase</keyword>
<feature type="binding site" evidence="8">
    <location>
        <position position="71"/>
    </location>
    <ligand>
        <name>beta-alanine</name>
        <dbReference type="ChEBI" id="CHEBI:57966"/>
    </ligand>
</feature>
<dbReference type="KEGG" id="tim:GMBLW1_15020"/>
<feature type="binding site" evidence="8">
    <location>
        <position position="71"/>
    </location>
    <ligand>
        <name>(R)-pantoate</name>
        <dbReference type="ChEBI" id="CHEBI:15980"/>
    </ligand>
</feature>
<dbReference type="GO" id="GO:0005829">
    <property type="term" value="C:cytosol"/>
    <property type="evidence" value="ECO:0007669"/>
    <property type="project" value="TreeGrafter"/>
</dbReference>
<feature type="binding site" evidence="8">
    <location>
        <position position="163"/>
    </location>
    <ligand>
        <name>(R)-pantoate</name>
        <dbReference type="ChEBI" id="CHEBI:15980"/>
    </ligand>
</feature>
<comment type="subunit">
    <text evidence="8">Homodimer.</text>
</comment>
<accession>A0A6C2YLL0</accession>
<comment type="catalytic activity">
    <reaction evidence="7 8">
        <text>(R)-pantoate + beta-alanine + ATP = (R)-pantothenate + AMP + diphosphate + H(+)</text>
        <dbReference type="Rhea" id="RHEA:10912"/>
        <dbReference type="ChEBI" id="CHEBI:15378"/>
        <dbReference type="ChEBI" id="CHEBI:15980"/>
        <dbReference type="ChEBI" id="CHEBI:29032"/>
        <dbReference type="ChEBI" id="CHEBI:30616"/>
        <dbReference type="ChEBI" id="CHEBI:33019"/>
        <dbReference type="ChEBI" id="CHEBI:57966"/>
        <dbReference type="ChEBI" id="CHEBI:456215"/>
        <dbReference type="EC" id="6.3.2.1"/>
    </reaction>
</comment>
<organism evidence="9">
    <name type="scientific">Tuwongella immobilis</name>
    <dbReference type="NCBI Taxonomy" id="692036"/>
    <lineage>
        <taxon>Bacteria</taxon>
        <taxon>Pseudomonadati</taxon>
        <taxon>Planctomycetota</taxon>
        <taxon>Planctomycetia</taxon>
        <taxon>Gemmatales</taxon>
        <taxon>Gemmataceae</taxon>
        <taxon>Tuwongella</taxon>
    </lineage>
</organism>
<dbReference type="EMBL" id="LR593887">
    <property type="protein sequence ID" value="VTS01459.1"/>
    <property type="molecule type" value="Genomic_DNA"/>
</dbReference>
<dbReference type="FunCoup" id="A0A6C2YLL0">
    <property type="interactions" value="512"/>
</dbReference>
<comment type="pathway">
    <text evidence="1 8">Cofactor biosynthesis; (R)-pantothenate biosynthesis; (R)-pantothenate from (R)-pantoate and beta-alanine: step 1/1.</text>
</comment>
<dbReference type="InterPro" id="IPR003721">
    <property type="entry name" value="Pantoate_ligase"/>
</dbReference>
<feature type="binding site" evidence="8">
    <location>
        <begin position="194"/>
        <end position="197"/>
    </location>
    <ligand>
        <name>ATP</name>
        <dbReference type="ChEBI" id="CHEBI:30616"/>
    </ligand>
</feature>
<sequence>MSESIVQPTEIPVIESVAELRQHLQRLRNQNRTIGFVPTMGALHDGHLQLIKVARKSCDVVVVSIFVNPLQFGPNEDLNRYPRTFASDVEQSAAAGASIVFAPTVPEMYPDGFETSVNLHRMGAILEGASRPGHFQGVATVVMKLFWMVLPDRAFFGQKDAQQVGVIQRMSRDMNIPIELIIVPTVREADGLALSSRNRYLSPTERQQAGILYQALSHAAERFQTGVTSADVLLYEIREIIGSVTLSRLDYAEIVDSQTFEPLERVDRPATIVLAVFFGSTRLIDNWLLTPSNSEADRA</sequence>
<gene>
    <name evidence="8" type="primary">panC</name>
    <name evidence="9" type="ORF">GMBLW1_15020</name>
</gene>
<evidence type="ECO:0000256" key="1">
    <source>
        <dbReference type="ARBA" id="ARBA00004990"/>
    </source>
</evidence>
<evidence type="ECO:0000256" key="4">
    <source>
        <dbReference type="ARBA" id="ARBA00022655"/>
    </source>
</evidence>